<dbReference type="EMBL" id="JAJAQI010000030">
    <property type="protein sequence ID" value="MCB4823700.1"/>
    <property type="molecule type" value="Genomic_DNA"/>
</dbReference>
<accession>A0A9X1IIH8</accession>
<sequence>MHGTLLLARALVESGRQIDLTGLDAGAAALCAAIATLPPESARPLRPALLELLAQVEGLGAALTPR</sequence>
<evidence type="ECO:0000313" key="2">
    <source>
        <dbReference type="Proteomes" id="UP001139311"/>
    </source>
</evidence>
<reference evidence="1" key="1">
    <citation type="submission" date="2021-10" db="EMBL/GenBank/DDBJ databases">
        <title>Roseicella aerolatum sp. nov., isolated from aerosols of e-waste dismantling site.</title>
        <authorList>
            <person name="Qin T."/>
        </authorList>
    </citation>
    <scope>NUCLEOTIDE SEQUENCE</scope>
    <source>
        <strain evidence="1">GB24</strain>
    </source>
</reference>
<dbReference type="Proteomes" id="UP001139311">
    <property type="component" value="Unassembled WGS sequence"/>
</dbReference>
<evidence type="ECO:0000313" key="1">
    <source>
        <dbReference type="EMBL" id="MCB4823700.1"/>
    </source>
</evidence>
<gene>
    <name evidence="1" type="ORF">LHA35_18380</name>
</gene>
<comment type="caution">
    <text evidence="1">The sequence shown here is derived from an EMBL/GenBank/DDBJ whole genome shotgun (WGS) entry which is preliminary data.</text>
</comment>
<dbReference type="RefSeq" id="WP_226610736.1">
    <property type="nucleotide sequence ID" value="NZ_JAJAQI010000030.1"/>
</dbReference>
<name>A0A9X1IIH8_9PROT</name>
<keyword evidence="2" id="KW-1185">Reference proteome</keyword>
<organism evidence="1 2">
    <name type="scientific">Roseicella aerolata</name>
    <dbReference type="NCBI Taxonomy" id="2883479"/>
    <lineage>
        <taxon>Bacteria</taxon>
        <taxon>Pseudomonadati</taxon>
        <taxon>Pseudomonadota</taxon>
        <taxon>Alphaproteobacteria</taxon>
        <taxon>Acetobacterales</taxon>
        <taxon>Roseomonadaceae</taxon>
        <taxon>Roseicella</taxon>
    </lineage>
</organism>
<protein>
    <submittedName>
        <fullName evidence="1">Uncharacterized protein</fullName>
    </submittedName>
</protein>
<dbReference type="AlphaFoldDB" id="A0A9X1IIH8"/>
<proteinExistence type="predicted"/>